<accession>A0A7K0BS20</accession>
<protein>
    <recommendedName>
        <fullName evidence="1">AAA+ ATPase domain-containing protein</fullName>
    </recommendedName>
</protein>
<dbReference type="InterPro" id="IPR027417">
    <property type="entry name" value="P-loop_NTPase"/>
</dbReference>
<feature type="domain" description="AAA+ ATPase" evidence="1">
    <location>
        <begin position="41"/>
        <end position="210"/>
    </location>
</feature>
<dbReference type="OrthoDB" id="5167319at2"/>
<evidence type="ECO:0000259" key="1">
    <source>
        <dbReference type="SMART" id="SM00382"/>
    </source>
</evidence>
<dbReference type="EMBL" id="WEGH01000001">
    <property type="protein sequence ID" value="MQY03993.1"/>
    <property type="molecule type" value="Genomic_DNA"/>
</dbReference>
<organism evidence="2 3">
    <name type="scientific">Actinomadura macrotermitis</name>
    <dbReference type="NCBI Taxonomy" id="2585200"/>
    <lineage>
        <taxon>Bacteria</taxon>
        <taxon>Bacillati</taxon>
        <taxon>Actinomycetota</taxon>
        <taxon>Actinomycetes</taxon>
        <taxon>Streptosporangiales</taxon>
        <taxon>Thermomonosporaceae</taxon>
        <taxon>Actinomadura</taxon>
    </lineage>
</organism>
<dbReference type="SMART" id="SM00382">
    <property type="entry name" value="AAA"/>
    <property type="match status" value="1"/>
</dbReference>
<sequence length="685" mass="74759">MGVVLEETIADRLRAARRRRFAGRTEELELFRTAVTSAEPPFTVLFVHGPGGVGKSALLDAFAAVAEEAGAAVTVLDGRTVAPAPHVVRAVVPAPRPAGGGARRVLLLDTYERLMPIDDWIRDAFVPDLPAGTVVVLAGREAPGPGWTADPGWRELLRVLPLRNLAPDDGAAYLRAEGVPAALHQRVLAATHGHPLALALLTDVLAQRPGAAPARIDLTDTPDVVRRLLDRFLEEVPTEWHRRALEVCAHAMITTQDLLRDALGDLPEGAPDAATLFGWMRRLSFVSACPGGLYPHDVARDVLDADLRWRDRSCYLRVHRRIRRHLLDRVFGPGGPAQRQAITELTFLQRVNPVVRSYLAWTCLGTHRPGALRPGDHAAIRAMTERHEGPASAAIAAYWLDRAPAGFVVVRGPADEPLGFGLQLRLDTLTAADRAADPGAAALWEHVHRDGPPAPGDAVIASRFAMDAEHYQRPSATFNVLLVAFMQRRIAEPRLAGDLLAAYPDDGDLAGFFRYGGYHRAEDADFTVGGRRNHVFAYDHRGGGIGAWLERLAERELGYEPAQPPPMPVPARTLSRAEFTAAVRRALRDLHDPGALARSPLAGSRLAAGGDLAGTLRAAADALRADPRGERRHRAVDRTYLRPAPTQERAAELLGLPFSTYRRHLTEGVRRIADTLWRWELDGRP</sequence>
<dbReference type="SUPFAM" id="SSF52540">
    <property type="entry name" value="P-loop containing nucleoside triphosphate hydrolases"/>
    <property type="match status" value="1"/>
</dbReference>
<evidence type="ECO:0000313" key="2">
    <source>
        <dbReference type="EMBL" id="MQY03993.1"/>
    </source>
</evidence>
<evidence type="ECO:0000313" key="3">
    <source>
        <dbReference type="Proteomes" id="UP000487268"/>
    </source>
</evidence>
<dbReference type="AlphaFoldDB" id="A0A7K0BS20"/>
<keyword evidence="3" id="KW-1185">Reference proteome</keyword>
<name>A0A7K0BS20_9ACTN</name>
<comment type="caution">
    <text evidence="2">The sequence shown here is derived from an EMBL/GenBank/DDBJ whole genome shotgun (WGS) entry which is preliminary data.</text>
</comment>
<proteinExistence type="predicted"/>
<dbReference type="Gene3D" id="3.40.50.300">
    <property type="entry name" value="P-loop containing nucleotide triphosphate hydrolases"/>
    <property type="match status" value="1"/>
</dbReference>
<reference evidence="2 3" key="1">
    <citation type="submission" date="2019-10" db="EMBL/GenBank/DDBJ databases">
        <title>Actinomadura rubteroloni sp. nov. and Actinomadura macrotermitis sp. nov., isolated from the gut of fungus growing-termite Macrotermes natalensis.</title>
        <authorList>
            <person name="Benndorf R."/>
            <person name="Martin K."/>
            <person name="Kuefner M."/>
            <person name="De Beer W."/>
            <person name="Kaster A.-K."/>
            <person name="Vollmers J."/>
            <person name="Poulsen M."/>
            <person name="Beemelmanns C."/>
        </authorList>
    </citation>
    <scope>NUCLEOTIDE SEQUENCE [LARGE SCALE GENOMIC DNA]</scope>
    <source>
        <strain evidence="2 3">RB68</strain>
    </source>
</reference>
<dbReference type="InterPro" id="IPR041664">
    <property type="entry name" value="AAA_16"/>
</dbReference>
<dbReference type="Proteomes" id="UP000487268">
    <property type="component" value="Unassembled WGS sequence"/>
</dbReference>
<dbReference type="RefSeq" id="WP_153531834.1">
    <property type="nucleotide sequence ID" value="NZ_WEGH01000001.1"/>
</dbReference>
<gene>
    <name evidence="2" type="ORF">ACRB68_20400</name>
</gene>
<dbReference type="InterPro" id="IPR003593">
    <property type="entry name" value="AAA+_ATPase"/>
</dbReference>
<dbReference type="Pfam" id="PF13191">
    <property type="entry name" value="AAA_16"/>
    <property type="match status" value="1"/>
</dbReference>